<gene>
    <name evidence="2" type="ORF">M3P05_05120</name>
</gene>
<dbReference type="RefSeq" id="WP_249698305.1">
    <property type="nucleotide sequence ID" value="NZ_JAMFLX010000005.1"/>
</dbReference>
<evidence type="ECO:0000313" key="2">
    <source>
        <dbReference type="EMBL" id="MCL6269325.1"/>
    </source>
</evidence>
<feature type="domain" description="Fungal lipase-type" evidence="1">
    <location>
        <begin position="88"/>
        <end position="219"/>
    </location>
</feature>
<evidence type="ECO:0000313" key="3">
    <source>
        <dbReference type="Proteomes" id="UP001203338"/>
    </source>
</evidence>
<dbReference type="Pfam" id="PF01764">
    <property type="entry name" value="Lipase_3"/>
    <property type="match status" value="1"/>
</dbReference>
<dbReference type="Proteomes" id="UP001203338">
    <property type="component" value="Unassembled WGS sequence"/>
</dbReference>
<dbReference type="InterPro" id="IPR029058">
    <property type="entry name" value="AB_hydrolase_fold"/>
</dbReference>
<name>A0ABT0PD87_9GAMM</name>
<organism evidence="2 3">
    <name type="scientific">Parendozoicomonas callyspongiae</name>
    <dbReference type="NCBI Taxonomy" id="2942213"/>
    <lineage>
        <taxon>Bacteria</taxon>
        <taxon>Pseudomonadati</taxon>
        <taxon>Pseudomonadota</taxon>
        <taxon>Gammaproteobacteria</taxon>
        <taxon>Oceanospirillales</taxon>
        <taxon>Endozoicomonadaceae</taxon>
        <taxon>Parendozoicomonas</taxon>
    </lineage>
</organism>
<dbReference type="EMBL" id="JAMFLX010000005">
    <property type="protein sequence ID" value="MCL6269325.1"/>
    <property type="molecule type" value="Genomic_DNA"/>
</dbReference>
<proteinExistence type="predicted"/>
<dbReference type="PANTHER" id="PTHR45856">
    <property type="entry name" value="ALPHA/BETA-HYDROLASES SUPERFAMILY PROTEIN"/>
    <property type="match status" value="1"/>
</dbReference>
<dbReference type="CDD" id="cd00519">
    <property type="entry name" value="Lipase_3"/>
    <property type="match status" value="1"/>
</dbReference>
<comment type="caution">
    <text evidence="2">The sequence shown here is derived from an EMBL/GenBank/DDBJ whole genome shotgun (WGS) entry which is preliminary data.</text>
</comment>
<reference evidence="2 3" key="1">
    <citation type="submission" date="2022-05" db="EMBL/GenBank/DDBJ databases">
        <authorList>
            <person name="Park J.-S."/>
        </authorList>
    </citation>
    <scope>NUCLEOTIDE SEQUENCE [LARGE SCALE GENOMIC DNA]</scope>
    <source>
        <strain evidence="2 3">2012CJ34-2</strain>
    </source>
</reference>
<evidence type="ECO:0000259" key="1">
    <source>
        <dbReference type="Pfam" id="PF01764"/>
    </source>
</evidence>
<dbReference type="SUPFAM" id="SSF53474">
    <property type="entry name" value="alpha/beta-Hydrolases"/>
    <property type="match status" value="1"/>
</dbReference>
<sequence length="402" mass="44884">MNVTENNHLIPKDAASLARDIYAVQDEFLVKAFLNKPLFSPKGREKKTMSAEVGSRLINTKDGFGVCALGAEQEKVGNQDTSNRHAIIVFRGSTTANMYADWISNFRIGVETSSTGLPVHIGFNSIFMSMKDQIEKFLNQHNNKIKYVHCVGHSLGGAIATITSDWIKCNYSTKEVKLYTFGAPKPGFEWFARKLTTRLNSESVHRVFHSTDPVPMIPLYPFVHAPIPGTGTHLYSSEALLSADAHDMRLYFDSVKDPEASWSSLGDPLPSTSYDKLVEKWLASDGSVNPFNPKTWEWINAGLEYVIKKILKVTAISLQAGFSGCITLADKLALILRKGIEYSAKLSIWVVRLMAKIMQALGMKIKQKAEELTHFVIRYVLQTLMNKISTVGKQAIKNITKY</sequence>
<protein>
    <submittedName>
        <fullName evidence="2">Lipase family protein</fullName>
    </submittedName>
</protein>
<dbReference type="PANTHER" id="PTHR45856:SF24">
    <property type="entry name" value="FUNGAL LIPASE-LIKE DOMAIN-CONTAINING PROTEIN"/>
    <property type="match status" value="1"/>
</dbReference>
<accession>A0ABT0PD87</accession>
<keyword evidence="3" id="KW-1185">Reference proteome</keyword>
<dbReference type="InterPro" id="IPR051218">
    <property type="entry name" value="Sec_MonoDiacylglyc_Lipase"/>
</dbReference>
<dbReference type="Gene3D" id="3.40.50.1820">
    <property type="entry name" value="alpha/beta hydrolase"/>
    <property type="match status" value="1"/>
</dbReference>
<dbReference type="InterPro" id="IPR002921">
    <property type="entry name" value="Fungal_lipase-type"/>
</dbReference>